<accession>A0A8X7NWE9</accession>
<feature type="transmembrane region" description="Helical" evidence="1">
    <location>
        <begin position="58"/>
        <end position="80"/>
    </location>
</feature>
<dbReference type="AlphaFoldDB" id="A0A8X7NWE9"/>
<dbReference type="EMBL" id="JAAMPC010001579">
    <property type="protein sequence ID" value="KAG2240611.1"/>
    <property type="molecule type" value="Genomic_DNA"/>
</dbReference>
<keyword evidence="1" id="KW-0472">Membrane</keyword>
<keyword evidence="1" id="KW-1133">Transmembrane helix</keyword>
<dbReference type="Proteomes" id="UP000886595">
    <property type="component" value="Unassembled WGS sequence"/>
</dbReference>
<name>A0A8X7NWE9_BRACI</name>
<proteinExistence type="predicted"/>
<protein>
    <recommendedName>
        <fullName evidence="4">Protein DETOXIFICATION</fullName>
    </recommendedName>
</protein>
<reference evidence="2 3" key="1">
    <citation type="submission" date="2020-02" db="EMBL/GenBank/DDBJ databases">
        <authorList>
            <person name="Ma Q."/>
            <person name="Huang Y."/>
            <person name="Song X."/>
            <person name="Pei D."/>
        </authorList>
    </citation>
    <scope>NUCLEOTIDE SEQUENCE [LARGE SCALE GENOMIC DNA]</scope>
    <source>
        <strain evidence="2">Sxm20200214</strain>
        <tissue evidence="2">Leaf</tissue>
    </source>
</reference>
<keyword evidence="3" id="KW-1185">Reference proteome</keyword>
<evidence type="ECO:0000313" key="3">
    <source>
        <dbReference type="Proteomes" id="UP000886595"/>
    </source>
</evidence>
<gene>
    <name evidence="2" type="ORF">Bca52824_090575</name>
</gene>
<feature type="transmembrane region" description="Helical" evidence="1">
    <location>
        <begin position="92"/>
        <end position="113"/>
    </location>
</feature>
<evidence type="ECO:0008006" key="4">
    <source>
        <dbReference type="Google" id="ProtNLM"/>
    </source>
</evidence>
<evidence type="ECO:0000313" key="2">
    <source>
        <dbReference type="EMBL" id="KAG2240611.1"/>
    </source>
</evidence>
<dbReference type="OrthoDB" id="1113631at2759"/>
<sequence length="117" mass="12839">MVVPTETVERTGLQRPLVDPTVSERKPHNDVGLESVLTESSLPYLRRVYLGSCIEMKLLFRLALPAILVYLVNSGMSISARIFAGHLGSQELAAASSEIAASLLSMASWYVLLYTTR</sequence>
<comment type="caution">
    <text evidence="2">The sequence shown here is derived from an EMBL/GenBank/DDBJ whole genome shotgun (WGS) entry which is preliminary data.</text>
</comment>
<keyword evidence="1" id="KW-0812">Transmembrane</keyword>
<organism evidence="2 3">
    <name type="scientific">Brassica carinata</name>
    <name type="common">Ethiopian mustard</name>
    <name type="synonym">Abyssinian cabbage</name>
    <dbReference type="NCBI Taxonomy" id="52824"/>
    <lineage>
        <taxon>Eukaryota</taxon>
        <taxon>Viridiplantae</taxon>
        <taxon>Streptophyta</taxon>
        <taxon>Embryophyta</taxon>
        <taxon>Tracheophyta</taxon>
        <taxon>Spermatophyta</taxon>
        <taxon>Magnoliopsida</taxon>
        <taxon>eudicotyledons</taxon>
        <taxon>Gunneridae</taxon>
        <taxon>Pentapetalae</taxon>
        <taxon>rosids</taxon>
        <taxon>malvids</taxon>
        <taxon>Brassicales</taxon>
        <taxon>Brassicaceae</taxon>
        <taxon>Brassiceae</taxon>
        <taxon>Brassica</taxon>
    </lineage>
</organism>
<evidence type="ECO:0000256" key="1">
    <source>
        <dbReference type="SAM" id="Phobius"/>
    </source>
</evidence>